<sequence length="328" mass="37326">MVFTVKNDFWEELIGRALLQCKEWHEDRNNGQCCWLPLYRSLEDKRRAKFLDDAESALSWIGTTTSLPAARLDSWGLVTLGFADGGTLRIVQDRSGTGYRATFEAEHFTLVIRQESLNTTSVAHITPHQHPLPKPGISEGAWKTLYRTGSSVDRHDDLIAWIGNQPIRPPPKLVDGSWDNKIGKAIFDYQFTKNMKKKLRCAIFNCYDAWEASLHSYPNDPFLTRHARPIMKNLRKFKVFVDGSWSDYCQEITSEEDILHYSEKQLEIVGSHPSANAGFEVDKLKLAFEQHKIILALQKLLLLSVRIPEQLSTKGTGEMLLLAGPVEL</sequence>
<dbReference type="AlphaFoldDB" id="A0A9P3BR11"/>
<keyword evidence="2" id="KW-1185">Reference proteome</keyword>
<dbReference type="GeneID" id="67009706"/>
<gene>
    <name evidence="1" type="ORF">Asppvi_011097</name>
</gene>
<reference evidence="1 2" key="1">
    <citation type="submission" date="2018-10" db="EMBL/GenBank/DDBJ databases">
        <title>Pan-genome distribution and transcriptional activeness of fungal secondary metabolism genes in Aspergillus section Fumigati.</title>
        <authorList>
            <person name="Takahashi H."/>
            <person name="Umemura M."/>
            <person name="Ninomiya A."/>
            <person name="Kusuya Y."/>
            <person name="Urayama S."/>
            <person name="Shimizu M."/>
            <person name="Watanabe A."/>
            <person name="Kamei K."/>
            <person name="Yaguchi T."/>
            <person name="Hagiwara D."/>
        </authorList>
    </citation>
    <scope>NUCLEOTIDE SEQUENCE [LARGE SCALE GENOMIC DNA]</scope>
    <source>
        <strain evidence="1 2">IFM 55266</strain>
    </source>
</reference>
<name>A0A9P3BR11_9EURO</name>
<dbReference type="Proteomes" id="UP001043456">
    <property type="component" value="Unassembled WGS sequence"/>
</dbReference>
<proteinExistence type="predicted"/>
<dbReference type="OrthoDB" id="4502952at2759"/>
<comment type="caution">
    <text evidence="1">The sequence shown here is derived from an EMBL/GenBank/DDBJ whole genome shotgun (WGS) entry which is preliminary data.</text>
</comment>
<evidence type="ECO:0000313" key="1">
    <source>
        <dbReference type="EMBL" id="GIJ92121.1"/>
    </source>
</evidence>
<accession>A0A9P3BR11</accession>
<dbReference type="EMBL" id="BHVY01000009">
    <property type="protein sequence ID" value="GIJ92121.1"/>
    <property type="molecule type" value="Genomic_DNA"/>
</dbReference>
<evidence type="ECO:0000313" key="2">
    <source>
        <dbReference type="Proteomes" id="UP001043456"/>
    </source>
</evidence>
<protein>
    <submittedName>
        <fullName evidence="1">Uncharacterized protein</fullName>
    </submittedName>
</protein>
<organism evidence="1 2">
    <name type="scientific">Aspergillus pseudoviridinutans</name>
    <dbReference type="NCBI Taxonomy" id="1517512"/>
    <lineage>
        <taxon>Eukaryota</taxon>
        <taxon>Fungi</taxon>
        <taxon>Dikarya</taxon>
        <taxon>Ascomycota</taxon>
        <taxon>Pezizomycotina</taxon>
        <taxon>Eurotiomycetes</taxon>
        <taxon>Eurotiomycetidae</taxon>
        <taxon>Eurotiales</taxon>
        <taxon>Aspergillaceae</taxon>
        <taxon>Aspergillus</taxon>
        <taxon>Aspergillus subgen. Fumigati</taxon>
    </lineage>
</organism>
<dbReference type="RefSeq" id="XP_043162867.1">
    <property type="nucleotide sequence ID" value="XM_043306932.1"/>
</dbReference>